<dbReference type="InterPro" id="IPR033469">
    <property type="entry name" value="CYTH-like_dom_sf"/>
</dbReference>
<accession>A0A7W8HWT9</accession>
<dbReference type="Gene3D" id="2.40.320.10">
    <property type="entry name" value="Hypothetical Protein Pfu-838710-001"/>
    <property type="match status" value="1"/>
</dbReference>
<reference evidence="1 2" key="1">
    <citation type="submission" date="2020-08" db="EMBL/GenBank/DDBJ databases">
        <title>Genomic Encyclopedia of Type Strains, Phase IV (KMG-IV): sequencing the most valuable type-strain genomes for metagenomic binning, comparative biology and taxonomic classification.</title>
        <authorList>
            <person name="Goeker M."/>
        </authorList>
    </citation>
    <scope>NUCLEOTIDE SEQUENCE [LARGE SCALE GENOMIC DNA]</scope>
    <source>
        <strain evidence="1 2">DSM 25335</strain>
    </source>
</reference>
<proteinExistence type="predicted"/>
<dbReference type="RefSeq" id="WP_183252632.1">
    <property type="nucleotide sequence ID" value="NZ_BAAAFF010000004.1"/>
</dbReference>
<dbReference type="Proteomes" id="UP000566663">
    <property type="component" value="Unassembled WGS sequence"/>
</dbReference>
<evidence type="ECO:0000313" key="1">
    <source>
        <dbReference type="EMBL" id="MBB5291367.1"/>
    </source>
</evidence>
<gene>
    <name evidence="1" type="ORF">HNQ67_000863</name>
</gene>
<protein>
    <submittedName>
        <fullName evidence="1">CYTH domain-containing protein</fullName>
    </submittedName>
</protein>
<evidence type="ECO:0000313" key="2">
    <source>
        <dbReference type="Proteomes" id="UP000566663"/>
    </source>
</evidence>
<sequence>MTDPAALGFLKPEKYAAVERERRWLCTGLPDLPVVRAEAIEDLYVDNSLLRLRRATPVGGGAPILRLSKKADLAPDRRLITTLYLTEAEYGLFENLPGRRMCKTRHHYAAGEVTLSVDRFGGPLAGLFLAEAEFADDAAMAAFPDPAFALREVTADPRYAGGELVVNGRPEPA</sequence>
<name>A0A7W8HWT9_9CAUL</name>
<keyword evidence="2" id="KW-1185">Reference proteome</keyword>
<dbReference type="AlphaFoldDB" id="A0A7W8HWT9"/>
<comment type="caution">
    <text evidence="1">The sequence shown here is derived from an EMBL/GenBank/DDBJ whole genome shotgun (WGS) entry which is preliminary data.</text>
</comment>
<dbReference type="SUPFAM" id="SSF55154">
    <property type="entry name" value="CYTH-like phosphatases"/>
    <property type="match status" value="1"/>
</dbReference>
<dbReference type="EMBL" id="JACHFZ010000001">
    <property type="protein sequence ID" value="MBB5291367.1"/>
    <property type="molecule type" value="Genomic_DNA"/>
</dbReference>
<organism evidence="1 2">
    <name type="scientific">Brevundimonas basaltis</name>
    <dbReference type="NCBI Taxonomy" id="472166"/>
    <lineage>
        <taxon>Bacteria</taxon>
        <taxon>Pseudomonadati</taxon>
        <taxon>Pseudomonadota</taxon>
        <taxon>Alphaproteobacteria</taxon>
        <taxon>Caulobacterales</taxon>
        <taxon>Caulobacteraceae</taxon>
        <taxon>Brevundimonas</taxon>
    </lineage>
</organism>